<gene>
    <name evidence="5" type="primary">Smyd4-L7</name>
    <name evidence="5" type="ORF">Hamer_G019249</name>
</gene>
<sequence length="270" mass="30521">MAKKNFAIRHELPCLHAHVIFCSEECQKQGLSGCHWQECPILPTFSALDMGKNPYLAYRILMKISHVRLKEIMPLLQCEAKTQAPETLGFNKEGIYDATDYRSVYHLVTNKDKRSKSDLIRRCMQAFIVTKLLQQSGRYFLDSDGKPLAPSHEDIILTGSTLIHHMMNLICNAEADGIMEIDLTDPMMGSINESFGFGIYPGVCLLNHSCNPTCARITYGKSEMIRAKHFIPAGGPLTISYCEDFTEMELRSRRKILDDVTVDAWFVGAH</sequence>
<evidence type="ECO:0000313" key="6">
    <source>
        <dbReference type="Proteomes" id="UP000747542"/>
    </source>
</evidence>
<dbReference type="InterPro" id="IPR046341">
    <property type="entry name" value="SET_dom_sf"/>
</dbReference>
<evidence type="ECO:0000256" key="1">
    <source>
        <dbReference type="ARBA" id="ARBA00022603"/>
    </source>
</evidence>
<dbReference type="SUPFAM" id="SSF82199">
    <property type="entry name" value="SET domain"/>
    <property type="match status" value="1"/>
</dbReference>
<evidence type="ECO:0000256" key="3">
    <source>
        <dbReference type="ARBA" id="ARBA00022691"/>
    </source>
</evidence>
<feature type="domain" description="SET" evidence="4">
    <location>
        <begin position="147"/>
        <end position="241"/>
    </location>
</feature>
<protein>
    <submittedName>
        <fullName evidence="5">SET and MYND domain-containing protein 4-like 7</fullName>
    </submittedName>
</protein>
<dbReference type="PANTHER" id="PTHR46165">
    <property type="entry name" value="SET AND MYND DOMAIN-CONTAINING PROTEIN 4"/>
    <property type="match status" value="1"/>
</dbReference>
<evidence type="ECO:0000259" key="4">
    <source>
        <dbReference type="Pfam" id="PF00856"/>
    </source>
</evidence>
<proteinExistence type="predicted"/>
<dbReference type="GO" id="GO:0032259">
    <property type="term" value="P:methylation"/>
    <property type="evidence" value="ECO:0007669"/>
    <property type="project" value="UniProtKB-KW"/>
</dbReference>
<dbReference type="Proteomes" id="UP000747542">
    <property type="component" value="Unassembled WGS sequence"/>
</dbReference>
<dbReference type="GO" id="GO:0042826">
    <property type="term" value="F:histone deacetylase binding"/>
    <property type="evidence" value="ECO:0007669"/>
    <property type="project" value="TreeGrafter"/>
</dbReference>
<dbReference type="Gene3D" id="2.170.270.10">
    <property type="entry name" value="SET domain"/>
    <property type="match status" value="1"/>
</dbReference>
<dbReference type="GO" id="GO:0008757">
    <property type="term" value="F:S-adenosylmethionine-dependent methyltransferase activity"/>
    <property type="evidence" value="ECO:0007669"/>
    <property type="project" value="UniProtKB-ARBA"/>
</dbReference>
<keyword evidence="2" id="KW-0808">Transferase</keyword>
<dbReference type="AlphaFoldDB" id="A0A8J5MLI1"/>
<dbReference type="Gene3D" id="1.10.220.160">
    <property type="match status" value="1"/>
</dbReference>
<dbReference type="EMBL" id="JAHLQT010040280">
    <property type="protein sequence ID" value="KAG7155839.1"/>
    <property type="molecule type" value="Genomic_DNA"/>
</dbReference>
<evidence type="ECO:0000313" key="5">
    <source>
        <dbReference type="EMBL" id="KAG7155839.1"/>
    </source>
</evidence>
<name>A0A8J5MLI1_HOMAM</name>
<evidence type="ECO:0000256" key="2">
    <source>
        <dbReference type="ARBA" id="ARBA00022679"/>
    </source>
</evidence>
<comment type="caution">
    <text evidence="5">The sequence shown here is derived from an EMBL/GenBank/DDBJ whole genome shotgun (WGS) entry which is preliminary data.</text>
</comment>
<dbReference type="InterPro" id="IPR052097">
    <property type="entry name" value="SET-MYND_domain_protein"/>
</dbReference>
<organism evidence="5 6">
    <name type="scientific">Homarus americanus</name>
    <name type="common">American lobster</name>
    <dbReference type="NCBI Taxonomy" id="6706"/>
    <lineage>
        <taxon>Eukaryota</taxon>
        <taxon>Metazoa</taxon>
        <taxon>Ecdysozoa</taxon>
        <taxon>Arthropoda</taxon>
        <taxon>Crustacea</taxon>
        <taxon>Multicrustacea</taxon>
        <taxon>Malacostraca</taxon>
        <taxon>Eumalacostraca</taxon>
        <taxon>Eucarida</taxon>
        <taxon>Decapoda</taxon>
        <taxon>Pleocyemata</taxon>
        <taxon>Astacidea</taxon>
        <taxon>Nephropoidea</taxon>
        <taxon>Nephropidae</taxon>
        <taxon>Homarus</taxon>
    </lineage>
</organism>
<dbReference type="InterPro" id="IPR001214">
    <property type="entry name" value="SET_dom"/>
</dbReference>
<keyword evidence="6" id="KW-1185">Reference proteome</keyword>
<dbReference type="GO" id="GO:0008170">
    <property type="term" value="F:N-methyltransferase activity"/>
    <property type="evidence" value="ECO:0007669"/>
    <property type="project" value="UniProtKB-ARBA"/>
</dbReference>
<dbReference type="Gene3D" id="6.10.140.2220">
    <property type="match status" value="1"/>
</dbReference>
<dbReference type="GO" id="GO:0005737">
    <property type="term" value="C:cytoplasm"/>
    <property type="evidence" value="ECO:0007669"/>
    <property type="project" value="TreeGrafter"/>
</dbReference>
<dbReference type="Pfam" id="PF00856">
    <property type="entry name" value="SET"/>
    <property type="match status" value="1"/>
</dbReference>
<reference evidence="5" key="1">
    <citation type="journal article" date="2021" name="Sci. Adv.">
        <title>The American lobster genome reveals insights on longevity, neural, and immune adaptations.</title>
        <authorList>
            <person name="Polinski J.M."/>
            <person name="Zimin A.V."/>
            <person name="Clark K.F."/>
            <person name="Kohn A.B."/>
            <person name="Sadowski N."/>
            <person name="Timp W."/>
            <person name="Ptitsyn A."/>
            <person name="Khanna P."/>
            <person name="Romanova D.Y."/>
            <person name="Williams P."/>
            <person name="Greenwood S.J."/>
            <person name="Moroz L.L."/>
            <person name="Walt D.R."/>
            <person name="Bodnar A.G."/>
        </authorList>
    </citation>
    <scope>NUCLEOTIDE SEQUENCE</scope>
    <source>
        <strain evidence="5">GMGI-L3</strain>
    </source>
</reference>
<dbReference type="GO" id="GO:0005634">
    <property type="term" value="C:nucleus"/>
    <property type="evidence" value="ECO:0007669"/>
    <property type="project" value="TreeGrafter"/>
</dbReference>
<keyword evidence="1" id="KW-0489">Methyltransferase</keyword>
<keyword evidence="3" id="KW-0949">S-adenosyl-L-methionine</keyword>
<dbReference type="PANTHER" id="PTHR46165:SF2">
    <property type="entry name" value="SET AND MYND DOMAIN-CONTAINING PROTEIN 4"/>
    <property type="match status" value="1"/>
</dbReference>
<dbReference type="GO" id="GO:0008276">
    <property type="term" value="F:protein methyltransferase activity"/>
    <property type="evidence" value="ECO:0007669"/>
    <property type="project" value="UniProtKB-ARBA"/>
</dbReference>
<accession>A0A8J5MLI1</accession>